<feature type="non-terminal residue" evidence="2">
    <location>
        <position position="87"/>
    </location>
</feature>
<proteinExistence type="predicted"/>
<comment type="caution">
    <text evidence="2">The sequence shown here is derived from an EMBL/GenBank/DDBJ whole genome shotgun (WGS) entry which is preliminary data.</text>
</comment>
<evidence type="ECO:0000256" key="1">
    <source>
        <dbReference type="SAM" id="MobiDB-lite"/>
    </source>
</evidence>
<accession>A0A699XIV5</accession>
<name>A0A699XIV5_TANCI</name>
<feature type="compositionally biased region" description="Pro residues" evidence="1">
    <location>
        <begin position="1"/>
        <end position="11"/>
    </location>
</feature>
<feature type="region of interest" description="Disordered" evidence="1">
    <location>
        <begin position="1"/>
        <end position="87"/>
    </location>
</feature>
<sequence length="87" mass="9195">RSPARNRPPSPATHAGGLPAPSVRIAQAGPERRPRGHCPRTAAGGQRNDRRDGKRPFRPGRAGRTGKTPAEVGPPLPGQCHSGRENL</sequence>
<organism evidence="2">
    <name type="scientific">Tanacetum cinerariifolium</name>
    <name type="common">Dalmatian daisy</name>
    <name type="synonym">Chrysanthemum cinerariifolium</name>
    <dbReference type="NCBI Taxonomy" id="118510"/>
    <lineage>
        <taxon>Eukaryota</taxon>
        <taxon>Viridiplantae</taxon>
        <taxon>Streptophyta</taxon>
        <taxon>Embryophyta</taxon>
        <taxon>Tracheophyta</taxon>
        <taxon>Spermatophyta</taxon>
        <taxon>Magnoliopsida</taxon>
        <taxon>eudicotyledons</taxon>
        <taxon>Gunneridae</taxon>
        <taxon>Pentapetalae</taxon>
        <taxon>asterids</taxon>
        <taxon>campanulids</taxon>
        <taxon>Asterales</taxon>
        <taxon>Asteraceae</taxon>
        <taxon>Asteroideae</taxon>
        <taxon>Anthemideae</taxon>
        <taxon>Anthemidinae</taxon>
        <taxon>Tanacetum</taxon>
    </lineage>
</organism>
<reference evidence="2" key="1">
    <citation type="journal article" date="2019" name="Sci. Rep.">
        <title>Draft genome of Tanacetum cinerariifolium, the natural source of mosquito coil.</title>
        <authorList>
            <person name="Yamashiro T."/>
            <person name="Shiraishi A."/>
            <person name="Satake H."/>
            <person name="Nakayama K."/>
        </authorList>
    </citation>
    <scope>NUCLEOTIDE SEQUENCE</scope>
</reference>
<protein>
    <submittedName>
        <fullName evidence="2">Uncharacterized protein</fullName>
    </submittedName>
</protein>
<feature type="non-terminal residue" evidence="2">
    <location>
        <position position="1"/>
    </location>
</feature>
<gene>
    <name evidence="2" type="ORF">Tci_929917</name>
</gene>
<dbReference type="EMBL" id="BKCJ011846785">
    <property type="protein sequence ID" value="GFD57948.1"/>
    <property type="molecule type" value="Genomic_DNA"/>
</dbReference>
<dbReference type="AlphaFoldDB" id="A0A699XIV5"/>
<evidence type="ECO:0000313" key="2">
    <source>
        <dbReference type="EMBL" id="GFD57948.1"/>
    </source>
</evidence>